<evidence type="ECO:0000313" key="3">
    <source>
        <dbReference type="Proteomes" id="UP000749646"/>
    </source>
</evidence>
<evidence type="ECO:0000259" key="1">
    <source>
        <dbReference type="Pfam" id="PF12937"/>
    </source>
</evidence>
<dbReference type="Proteomes" id="UP000749646">
    <property type="component" value="Unassembled WGS sequence"/>
</dbReference>
<gene>
    <name evidence="2" type="ORF">BGZ65_005730</name>
</gene>
<dbReference type="AlphaFoldDB" id="A0A9P6JHQ3"/>
<evidence type="ECO:0000313" key="2">
    <source>
        <dbReference type="EMBL" id="KAF9979978.1"/>
    </source>
</evidence>
<dbReference type="SUPFAM" id="SSF81383">
    <property type="entry name" value="F-box domain"/>
    <property type="match status" value="1"/>
</dbReference>
<dbReference type="InterPro" id="IPR001810">
    <property type="entry name" value="F-box_dom"/>
</dbReference>
<dbReference type="InterPro" id="IPR036047">
    <property type="entry name" value="F-box-like_dom_sf"/>
</dbReference>
<name>A0A9P6JHQ3_9FUNG</name>
<organism evidence="2 3">
    <name type="scientific">Modicella reniformis</name>
    <dbReference type="NCBI Taxonomy" id="1440133"/>
    <lineage>
        <taxon>Eukaryota</taxon>
        <taxon>Fungi</taxon>
        <taxon>Fungi incertae sedis</taxon>
        <taxon>Mucoromycota</taxon>
        <taxon>Mortierellomycotina</taxon>
        <taxon>Mortierellomycetes</taxon>
        <taxon>Mortierellales</taxon>
        <taxon>Mortierellaceae</taxon>
        <taxon>Modicella</taxon>
    </lineage>
</organism>
<dbReference type="Pfam" id="PF12937">
    <property type="entry name" value="F-box-like"/>
    <property type="match status" value="1"/>
</dbReference>
<feature type="domain" description="F-box" evidence="1">
    <location>
        <begin position="10"/>
        <end position="42"/>
    </location>
</feature>
<dbReference type="OrthoDB" id="2396061at2759"/>
<dbReference type="EMBL" id="JAAAHW010003930">
    <property type="protein sequence ID" value="KAF9979978.1"/>
    <property type="molecule type" value="Genomic_DNA"/>
</dbReference>
<accession>A0A9P6JHQ3</accession>
<feature type="non-terminal residue" evidence="2">
    <location>
        <position position="163"/>
    </location>
</feature>
<dbReference type="Gene3D" id="1.20.1280.50">
    <property type="match status" value="1"/>
</dbReference>
<keyword evidence="3" id="KW-1185">Reference proteome</keyword>
<proteinExistence type="predicted"/>
<comment type="caution">
    <text evidence="2">The sequence shown here is derived from an EMBL/GenBank/DDBJ whole genome shotgun (WGS) entry which is preliminary data.</text>
</comment>
<reference evidence="2" key="1">
    <citation type="journal article" date="2020" name="Fungal Divers.">
        <title>Resolving the Mortierellaceae phylogeny through synthesis of multi-gene phylogenetics and phylogenomics.</title>
        <authorList>
            <person name="Vandepol N."/>
            <person name="Liber J."/>
            <person name="Desiro A."/>
            <person name="Na H."/>
            <person name="Kennedy M."/>
            <person name="Barry K."/>
            <person name="Grigoriev I.V."/>
            <person name="Miller A.N."/>
            <person name="O'Donnell K."/>
            <person name="Stajich J.E."/>
            <person name="Bonito G."/>
        </authorList>
    </citation>
    <scope>NUCLEOTIDE SEQUENCE</scope>
    <source>
        <strain evidence="2">MES-2147</strain>
    </source>
</reference>
<protein>
    <recommendedName>
        <fullName evidence="1">F-box domain-containing protein</fullName>
    </recommendedName>
</protein>
<sequence>MLEVPEIDEEIYKQLSHLDLAQCARVCQKWHRSVIPHLWHSLIVPTNHPEDYLFEHRETFRNMALEDYLYEQQLHLPQLSPFMPPLVKYGHWIRQLPQPESLLKYLESPYDSIRSQEAPTKQDNEVTAPQLLRHIYKRCPNLQVHSLDVTEYYPFGDISKTIA</sequence>